<sequence>MKNGCLPDLRGAYPRLSQGRQNAARSAVKDDMGTPKNHFRRRMVPRKEPEEVAGLCWNTKTTYQSGAHCERCRKADRADRCAYATAIAGLSSSVAVNLSPSLVAARFPRFTTPNNEAAVIKTPAQPTR</sequence>
<evidence type="ECO:0000256" key="1">
    <source>
        <dbReference type="SAM" id="MobiDB-lite"/>
    </source>
</evidence>
<feature type="region of interest" description="Disordered" evidence="1">
    <location>
        <begin position="1"/>
        <end position="37"/>
    </location>
</feature>
<name>A0A131YG63_RHIAP</name>
<dbReference type="EMBL" id="GEDV01011481">
    <property type="protein sequence ID" value="JAP77076.1"/>
    <property type="molecule type" value="Transcribed_RNA"/>
</dbReference>
<dbReference type="AlphaFoldDB" id="A0A131YG63"/>
<proteinExistence type="predicted"/>
<organism evidence="2">
    <name type="scientific">Rhipicephalus appendiculatus</name>
    <name type="common">Brown ear tick</name>
    <dbReference type="NCBI Taxonomy" id="34631"/>
    <lineage>
        <taxon>Eukaryota</taxon>
        <taxon>Metazoa</taxon>
        <taxon>Ecdysozoa</taxon>
        <taxon>Arthropoda</taxon>
        <taxon>Chelicerata</taxon>
        <taxon>Arachnida</taxon>
        <taxon>Acari</taxon>
        <taxon>Parasitiformes</taxon>
        <taxon>Ixodida</taxon>
        <taxon>Ixodoidea</taxon>
        <taxon>Ixodidae</taxon>
        <taxon>Rhipicephalinae</taxon>
        <taxon>Rhipicephalus</taxon>
        <taxon>Rhipicephalus</taxon>
    </lineage>
</organism>
<evidence type="ECO:0000313" key="2">
    <source>
        <dbReference type="EMBL" id="JAP77076.1"/>
    </source>
</evidence>
<reference evidence="2" key="1">
    <citation type="journal article" date="2016" name="Ticks Tick Borne Dis.">
        <title>De novo assembly and annotation of the salivary gland transcriptome of Rhipicephalus appendiculatus male and female ticks during blood feeding.</title>
        <authorList>
            <person name="de Castro M.H."/>
            <person name="de Klerk D."/>
            <person name="Pienaar R."/>
            <person name="Latif A.A."/>
            <person name="Rees D.J."/>
            <person name="Mans B.J."/>
        </authorList>
    </citation>
    <scope>NUCLEOTIDE SEQUENCE</scope>
    <source>
        <tissue evidence="2">Salivary glands</tissue>
    </source>
</reference>
<accession>A0A131YG63</accession>
<protein>
    <submittedName>
        <fullName evidence="2">Uncharacterized protein</fullName>
    </submittedName>
</protein>